<feature type="transmembrane region" description="Helical" evidence="14">
    <location>
        <begin position="211"/>
        <end position="231"/>
    </location>
</feature>
<dbReference type="InterPro" id="IPR050367">
    <property type="entry name" value="APC_superfamily"/>
</dbReference>
<keyword evidence="10 14" id="KW-1133">Transmembrane helix</keyword>
<keyword evidence="16" id="KW-1185">Reference proteome</keyword>
<feature type="transmembrane region" description="Helical" evidence="14">
    <location>
        <begin position="243"/>
        <end position="266"/>
    </location>
</feature>
<organism evidence="15 16">
    <name type="scientific">Chlamydia pecorum (strain ATCC VR-628 / DSM 29919 / E58)</name>
    <name type="common">Chlamydophila pecorum</name>
    <dbReference type="NCBI Taxonomy" id="331635"/>
    <lineage>
        <taxon>Bacteria</taxon>
        <taxon>Pseudomonadati</taxon>
        <taxon>Chlamydiota</taxon>
        <taxon>Chlamydiia</taxon>
        <taxon>Chlamydiales</taxon>
        <taxon>Chlamydiaceae</taxon>
        <taxon>Chlamydia/Chlamydophila group</taxon>
        <taxon>Chlamydia</taxon>
    </lineage>
</organism>
<dbReference type="KEGG" id="cpm:G5S_1112"/>
<evidence type="ECO:0000313" key="15">
    <source>
        <dbReference type="EMBL" id="AEB42024.1"/>
    </source>
</evidence>
<reference evidence="15 16" key="1">
    <citation type="journal article" date="2011" name="J. Bacteriol.">
        <title>Genome sequence of the obligate intracellular animal pathogen Chlamydia pecorum E58.</title>
        <authorList>
            <person name="Mojica S."/>
            <person name="Huot Creasy H."/>
            <person name="Daugherty S."/>
            <person name="Read T.D."/>
            <person name="Kim T."/>
            <person name="Kaltenboeck B."/>
            <person name="Bavoil P."/>
            <person name="Myers G.S."/>
        </authorList>
    </citation>
    <scope>NUCLEOTIDE SEQUENCE [LARGE SCALE GENOMIC DNA]</scope>
    <source>
        <strain evidence="15 16">E58</strain>
    </source>
</reference>
<feature type="transmembrane region" description="Helical" evidence="14">
    <location>
        <begin position="12"/>
        <end position="31"/>
    </location>
</feature>
<evidence type="ECO:0000256" key="3">
    <source>
        <dbReference type="ARBA" id="ARBA00021069"/>
    </source>
</evidence>
<dbReference type="PANTHER" id="PTHR42770">
    <property type="entry name" value="AMINO ACID TRANSPORTER-RELATED"/>
    <property type="match status" value="1"/>
</dbReference>
<keyword evidence="6" id="KW-1003">Cell membrane</keyword>
<evidence type="ECO:0000256" key="9">
    <source>
        <dbReference type="ARBA" id="ARBA00022970"/>
    </source>
</evidence>
<dbReference type="Pfam" id="PF13520">
    <property type="entry name" value="AA_permease_2"/>
    <property type="match status" value="1"/>
</dbReference>
<feature type="transmembrane region" description="Helical" evidence="14">
    <location>
        <begin position="367"/>
        <end position="389"/>
    </location>
</feature>
<evidence type="ECO:0000256" key="1">
    <source>
        <dbReference type="ARBA" id="ARBA00004429"/>
    </source>
</evidence>
<keyword evidence="7" id="KW-0997">Cell inner membrane</keyword>
<evidence type="ECO:0000256" key="5">
    <source>
        <dbReference type="ARBA" id="ARBA00022449"/>
    </source>
</evidence>
<feature type="transmembrane region" description="Helical" evidence="14">
    <location>
        <begin position="164"/>
        <end position="186"/>
    </location>
</feature>
<evidence type="ECO:0000256" key="4">
    <source>
        <dbReference type="ARBA" id="ARBA00022448"/>
    </source>
</evidence>
<evidence type="ECO:0000256" key="13">
    <source>
        <dbReference type="ARBA" id="ARBA00025305"/>
    </source>
</evidence>
<evidence type="ECO:0000313" key="16">
    <source>
        <dbReference type="Proteomes" id="UP000008305"/>
    </source>
</evidence>
<feature type="transmembrane region" description="Helical" evidence="14">
    <location>
        <begin position="292"/>
        <end position="314"/>
    </location>
</feature>
<dbReference type="NCBIfam" id="TIGR00905">
    <property type="entry name" value="2A0302"/>
    <property type="match status" value="1"/>
</dbReference>
<evidence type="ECO:0000256" key="6">
    <source>
        <dbReference type="ARBA" id="ARBA00022475"/>
    </source>
</evidence>
<dbReference type="PIRSF" id="PIRSF006060">
    <property type="entry name" value="AA_transporter"/>
    <property type="match status" value="1"/>
</dbReference>
<keyword evidence="9" id="KW-0029">Amino-acid transport</keyword>
<name>A0AA34RE33_CHLPE</name>
<keyword evidence="5" id="KW-0050">Antiport</keyword>
<dbReference type="Proteomes" id="UP000008305">
    <property type="component" value="Chromosome"/>
</dbReference>
<keyword evidence="8 14" id="KW-0812">Transmembrane</keyword>
<evidence type="ECO:0000256" key="10">
    <source>
        <dbReference type="ARBA" id="ARBA00022989"/>
    </source>
</evidence>
<dbReference type="GO" id="GO:0005886">
    <property type="term" value="C:plasma membrane"/>
    <property type="evidence" value="ECO:0007669"/>
    <property type="project" value="UniProtKB-SubCell"/>
</dbReference>
<evidence type="ECO:0000256" key="11">
    <source>
        <dbReference type="ARBA" id="ARBA00023026"/>
    </source>
</evidence>
<dbReference type="GO" id="GO:0006865">
    <property type="term" value="P:amino acid transport"/>
    <property type="evidence" value="ECO:0007669"/>
    <property type="project" value="UniProtKB-KW"/>
</dbReference>
<sequence>MVLNKVKSQKNLNTLALAGIVISSMIGGGIFSLPQNMAATASAGAVLLAWLLTGVGMFFIANTFKILSQVRPDLTAGIYMYSRKGFGPYIGFTIGWGYWLCQIFGNVGYAVITMDALNYFFPPYFQGGNTIPAILGGSFLIWLFNFVVLKGIKQASFINIIGTVCKLVPLLIFILITAFCFKLAMFNTDFWGETASKTQPLLAPLGSQIKSTMLVTLWAFIGIEGAVVLSARAKDSSSIGKATVLGFLGCLVIYVLLSLLPFGTLYQYQLKTIPNPSTAGVLQILVGNWGEILMNLGLIIAVLSSWLSWTMIVAEIPYSMAKNKTFPEAFTIENSVRSPKVSLYITSAIMQLTLFLVYFSSNAWNTMLSITGVMVLPAYLTSAAFLFKLAKSKEYPKKSPIKSSTAMITGLLGTLYSLWLIYAGGLTYLFMAVILLALGIPFYIEAGKKGENKTTFFAKNEVIKIFIVTVIAFLAVFFFSTGRIHL</sequence>
<dbReference type="GO" id="GO:0015297">
    <property type="term" value="F:antiporter activity"/>
    <property type="evidence" value="ECO:0007669"/>
    <property type="project" value="UniProtKB-KW"/>
</dbReference>
<dbReference type="InterPro" id="IPR004754">
    <property type="entry name" value="Amino_acid_antiprt"/>
</dbReference>
<keyword evidence="11" id="KW-0843">Virulence</keyword>
<dbReference type="RefSeq" id="WP_013713102.1">
    <property type="nucleotide sequence ID" value="NC_015408.1"/>
</dbReference>
<evidence type="ECO:0000256" key="2">
    <source>
        <dbReference type="ARBA" id="ARBA00008220"/>
    </source>
</evidence>
<proteinExistence type="inferred from homology"/>
<comment type="similarity">
    <text evidence="2">Belongs to the amino acid-polyamine-organocation (APC) superfamily. Basic amino acid/polyamine antiporter (APA) (TC 2.A.3.2) family.</text>
</comment>
<comment type="function">
    <text evidence="13">Catalyzes the exchange of L-arginine for agmatine. The arginine uptake by the bacterium in the macrophage may be a virulence factor against the host innate immune response.</text>
</comment>
<dbReference type="InterPro" id="IPR002293">
    <property type="entry name" value="AA/rel_permease1"/>
</dbReference>
<evidence type="ECO:0000256" key="14">
    <source>
        <dbReference type="SAM" id="Phobius"/>
    </source>
</evidence>
<accession>A0AA34RE33</accession>
<feature type="transmembrane region" description="Helical" evidence="14">
    <location>
        <begin position="465"/>
        <end position="484"/>
    </location>
</feature>
<keyword evidence="12 14" id="KW-0472">Membrane</keyword>
<gene>
    <name evidence="15" type="ordered locus">G5S_1112</name>
</gene>
<evidence type="ECO:0000256" key="8">
    <source>
        <dbReference type="ARBA" id="ARBA00022692"/>
    </source>
</evidence>
<dbReference type="EMBL" id="CP002608">
    <property type="protein sequence ID" value="AEB42024.1"/>
    <property type="molecule type" value="Genomic_DNA"/>
</dbReference>
<feature type="transmembrane region" description="Helical" evidence="14">
    <location>
        <begin position="37"/>
        <end position="61"/>
    </location>
</feature>
<feature type="transmembrane region" description="Helical" evidence="14">
    <location>
        <begin position="428"/>
        <end position="444"/>
    </location>
</feature>
<keyword evidence="4" id="KW-0813">Transport</keyword>
<comment type="subcellular location">
    <subcellularLocation>
        <location evidence="1">Cell inner membrane</location>
        <topology evidence="1">Multi-pass membrane protein</topology>
    </subcellularLocation>
</comment>
<dbReference type="PANTHER" id="PTHR42770:SF4">
    <property type="entry name" value="ARGININE_ORNITHINE ANTIPORTER-RELATED"/>
    <property type="match status" value="1"/>
</dbReference>
<evidence type="ECO:0000256" key="12">
    <source>
        <dbReference type="ARBA" id="ARBA00023136"/>
    </source>
</evidence>
<feature type="transmembrane region" description="Helical" evidence="14">
    <location>
        <begin position="131"/>
        <end position="152"/>
    </location>
</feature>
<evidence type="ECO:0000256" key="7">
    <source>
        <dbReference type="ARBA" id="ARBA00022519"/>
    </source>
</evidence>
<feature type="transmembrane region" description="Helical" evidence="14">
    <location>
        <begin position="89"/>
        <end position="111"/>
    </location>
</feature>
<dbReference type="AlphaFoldDB" id="A0AA34RE33"/>
<protein>
    <recommendedName>
        <fullName evidence="3">Arginine/agmatine antiporter</fullName>
    </recommendedName>
</protein>
<feature type="transmembrane region" description="Helical" evidence="14">
    <location>
        <begin position="401"/>
        <end position="422"/>
    </location>
</feature>
<feature type="transmembrane region" description="Helical" evidence="14">
    <location>
        <begin position="341"/>
        <end position="361"/>
    </location>
</feature>
<dbReference type="Gene3D" id="1.20.1740.10">
    <property type="entry name" value="Amino acid/polyamine transporter I"/>
    <property type="match status" value="1"/>
</dbReference>